<dbReference type="GO" id="GO:0005886">
    <property type="term" value="C:plasma membrane"/>
    <property type="evidence" value="ECO:0007669"/>
    <property type="project" value="TreeGrafter"/>
</dbReference>
<dbReference type="GO" id="GO:0015926">
    <property type="term" value="F:glucosidase activity"/>
    <property type="evidence" value="ECO:0007669"/>
    <property type="project" value="TreeGrafter"/>
</dbReference>
<comment type="subcellular location">
    <subcellularLocation>
        <location evidence="1">Membrane</location>
    </subcellularLocation>
</comment>
<dbReference type="InterPro" id="IPR005629">
    <property type="entry name" value="Skn1/Kre6/Sbg1"/>
</dbReference>
<dbReference type="GO" id="GO:0005789">
    <property type="term" value="C:endoplasmic reticulum membrane"/>
    <property type="evidence" value="ECO:0007669"/>
    <property type="project" value="TreeGrafter"/>
</dbReference>
<dbReference type="EMBL" id="BLLF01002721">
    <property type="protein sequence ID" value="GFH25107.1"/>
    <property type="molecule type" value="Genomic_DNA"/>
</dbReference>
<dbReference type="Pfam" id="PF03935">
    <property type="entry name" value="SKN1_KRE6_Sbg1"/>
    <property type="match status" value="2"/>
</dbReference>
<feature type="region of interest" description="Disordered" evidence="5">
    <location>
        <begin position="118"/>
        <end position="146"/>
    </location>
</feature>
<evidence type="ECO:0000313" key="8">
    <source>
        <dbReference type="Proteomes" id="UP000485058"/>
    </source>
</evidence>
<reference evidence="7 8" key="1">
    <citation type="submission" date="2020-02" db="EMBL/GenBank/DDBJ databases">
        <title>Draft genome sequence of Haematococcus lacustris strain NIES-144.</title>
        <authorList>
            <person name="Morimoto D."/>
            <person name="Nakagawa S."/>
            <person name="Yoshida T."/>
            <person name="Sawayama S."/>
        </authorList>
    </citation>
    <scope>NUCLEOTIDE SEQUENCE [LARGE SCALE GENOMIC DNA]</scope>
    <source>
        <strain evidence="7 8">NIES-144</strain>
    </source>
</reference>
<evidence type="ECO:0000256" key="2">
    <source>
        <dbReference type="ARBA" id="ARBA00023136"/>
    </source>
</evidence>
<dbReference type="GO" id="GO:0006078">
    <property type="term" value="P:(1-&gt;6)-beta-D-glucan biosynthetic process"/>
    <property type="evidence" value="ECO:0007669"/>
    <property type="project" value="TreeGrafter"/>
</dbReference>
<protein>
    <submittedName>
        <fullName evidence="7">Uncharacterized protein</fullName>
    </submittedName>
</protein>
<keyword evidence="4" id="KW-0961">Cell wall biogenesis/degradation</keyword>
<proteinExistence type="predicted"/>
<feature type="chain" id="PRO_5025692300" evidence="6">
    <location>
        <begin position="22"/>
        <end position="300"/>
    </location>
</feature>
<feature type="non-terminal residue" evidence="7">
    <location>
        <position position="1"/>
    </location>
</feature>
<organism evidence="7 8">
    <name type="scientific">Haematococcus lacustris</name>
    <name type="common">Green alga</name>
    <name type="synonym">Haematococcus pluvialis</name>
    <dbReference type="NCBI Taxonomy" id="44745"/>
    <lineage>
        <taxon>Eukaryota</taxon>
        <taxon>Viridiplantae</taxon>
        <taxon>Chlorophyta</taxon>
        <taxon>core chlorophytes</taxon>
        <taxon>Chlorophyceae</taxon>
        <taxon>CS clade</taxon>
        <taxon>Chlamydomonadales</taxon>
        <taxon>Haematococcaceae</taxon>
        <taxon>Haematococcus</taxon>
    </lineage>
</organism>
<dbReference type="PANTHER" id="PTHR31361:SF1">
    <property type="entry name" value="BETA-GLUCAN SYNTHESIS-ASSOCIATED PROTEIN KRE6-RELATED"/>
    <property type="match status" value="1"/>
</dbReference>
<dbReference type="PANTHER" id="PTHR31361">
    <property type="entry name" value="BETA-GLUCAN SYNTHESIS-ASSOCIATED PROTEIN KRE6-RELATED"/>
    <property type="match status" value="1"/>
</dbReference>
<dbReference type="InterPro" id="IPR013320">
    <property type="entry name" value="ConA-like_dom_sf"/>
</dbReference>
<name>A0A699ZQL3_HAELA</name>
<feature type="compositionally biased region" description="Pro residues" evidence="5">
    <location>
        <begin position="118"/>
        <end position="137"/>
    </location>
</feature>
<feature type="signal peptide" evidence="6">
    <location>
        <begin position="1"/>
        <end position="21"/>
    </location>
</feature>
<dbReference type="AlphaFoldDB" id="A0A699ZQL3"/>
<evidence type="ECO:0000256" key="5">
    <source>
        <dbReference type="SAM" id="MobiDB-lite"/>
    </source>
</evidence>
<sequence length="300" mass="30700">MRAFSLLLVLLAALVIPEAYAQPVILSTPGLQCGGTGGICASAAITTAVCADAPWVGWQCGAGMLCRRQSMWVHPGSFALSPTLAPVMQTSASAHHQAPVSPVVGSIWLCIQLPPPSPSAPPLPPRPPTPPPQPPSACPANGGASAQLIDSATPSSACSITVRQGPCPSRSSQTTAMNLVFSDEFAATARNLSGVARDPVWTAHDQHFADTQDQAAYKPDAVSLRACGGAEGCQTPGVLAIRATAQSSPVPDSFQAAAAGPTRVTGLGFRSGMVSSWNKLCFTGGYLEVRAKLPGNPQVG</sequence>
<keyword evidence="6" id="KW-0732">Signal</keyword>
<comment type="caution">
    <text evidence="7">The sequence shown here is derived from an EMBL/GenBank/DDBJ whole genome shotgun (WGS) entry which is preliminary data.</text>
</comment>
<keyword evidence="2" id="KW-0472">Membrane</keyword>
<gene>
    <name evidence="7" type="ORF">HaLaN_23018</name>
</gene>
<keyword evidence="8" id="KW-1185">Reference proteome</keyword>
<dbReference type="Gene3D" id="2.60.120.200">
    <property type="match status" value="1"/>
</dbReference>
<evidence type="ECO:0000256" key="3">
    <source>
        <dbReference type="ARBA" id="ARBA00023180"/>
    </source>
</evidence>
<keyword evidence="3" id="KW-0325">Glycoprotein</keyword>
<dbReference type="Proteomes" id="UP000485058">
    <property type="component" value="Unassembled WGS sequence"/>
</dbReference>
<evidence type="ECO:0000256" key="1">
    <source>
        <dbReference type="ARBA" id="ARBA00004370"/>
    </source>
</evidence>
<dbReference type="SUPFAM" id="SSF49899">
    <property type="entry name" value="Concanavalin A-like lectins/glucanases"/>
    <property type="match status" value="1"/>
</dbReference>
<accession>A0A699ZQL3</accession>
<evidence type="ECO:0000256" key="4">
    <source>
        <dbReference type="ARBA" id="ARBA00023316"/>
    </source>
</evidence>
<evidence type="ECO:0000313" key="7">
    <source>
        <dbReference type="EMBL" id="GFH25107.1"/>
    </source>
</evidence>
<evidence type="ECO:0000256" key="6">
    <source>
        <dbReference type="SAM" id="SignalP"/>
    </source>
</evidence>
<feature type="non-terminal residue" evidence="7">
    <location>
        <position position="300"/>
    </location>
</feature>
<dbReference type="GO" id="GO:0071555">
    <property type="term" value="P:cell wall organization"/>
    <property type="evidence" value="ECO:0007669"/>
    <property type="project" value="UniProtKB-KW"/>
</dbReference>